<evidence type="ECO:0000313" key="2">
    <source>
        <dbReference type="EMBL" id="MBY5957853.1"/>
    </source>
</evidence>
<dbReference type="Pfam" id="PF03781">
    <property type="entry name" value="FGE-sulfatase"/>
    <property type="match status" value="1"/>
</dbReference>
<dbReference type="AlphaFoldDB" id="A0A953L9P8"/>
<evidence type="ECO:0000259" key="1">
    <source>
        <dbReference type="Pfam" id="PF03781"/>
    </source>
</evidence>
<dbReference type="Gene3D" id="3.90.1580.10">
    <property type="entry name" value="paralog of FGE (formylglycine-generating enzyme)"/>
    <property type="match status" value="1"/>
</dbReference>
<sequence>MRNLFLIVFISLLVNATYGQGGDMIVIEGGSYMPLYGDSENEVQVTAFRLDQYPVTNADYLDFVRDQKEWQKDNPIKLYVDEAYLNHWASPLDLGDALPEAAVTNVSWFAAKAYCAWKGKRLPTLDEWEYAAMAGENATDARTLEEYNQYILSWYETAHTHLNPVGTGMKNVYGIYDLHGLVWEWTYDFSSVLLSSESRQGGNSDNNLFCGASAIGATDLMDYAAFMRYAFRSSMKARYTSRNLGFRCAEDVKDNQQ</sequence>
<feature type="domain" description="Sulfatase-modifying factor enzyme-like" evidence="1">
    <location>
        <begin position="23"/>
        <end position="249"/>
    </location>
</feature>
<dbReference type="InterPro" id="IPR051043">
    <property type="entry name" value="Sulfatase_Mod_Factor_Kinase"/>
</dbReference>
<proteinExistence type="predicted"/>
<dbReference type="RefSeq" id="WP_222579374.1">
    <property type="nucleotide sequence ID" value="NZ_JAHVHU010000006.1"/>
</dbReference>
<gene>
    <name evidence="2" type="ORF">KUV50_06915</name>
</gene>
<dbReference type="SUPFAM" id="SSF56436">
    <property type="entry name" value="C-type lectin-like"/>
    <property type="match status" value="1"/>
</dbReference>
<evidence type="ECO:0000313" key="3">
    <source>
        <dbReference type="Proteomes" id="UP000753961"/>
    </source>
</evidence>
<dbReference type="EMBL" id="JAHVHU010000006">
    <property type="protein sequence ID" value="MBY5957853.1"/>
    <property type="molecule type" value="Genomic_DNA"/>
</dbReference>
<dbReference type="InterPro" id="IPR042095">
    <property type="entry name" value="SUMF_sf"/>
</dbReference>
<keyword evidence="3" id="KW-1185">Reference proteome</keyword>
<dbReference type="InterPro" id="IPR005532">
    <property type="entry name" value="SUMF_dom"/>
</dbReference>
<reference evidence="2" key="1">
    <citation type="submission" date="2021-06" db="EMBL/GenBank/DDBJ databases">
        <title>44 bacteria genomes isolated from Dapeng, Shenzhen.</title>
        <authorList>
            <person name="Zheng W."/>
            <person name="Yu S."/>
            <person name="Huang Y."/>
        </authorList>
    </citation>
    <scope>NUCLEOTIDE SEQUENCE</scope>
    <source>
        <strain evidence="2">DP5N28-2</strain>
    </source>
</reference>
<dbReference type="InterPro" id="IPR016187">
    <property type="entry name" value="CTDL_fold"/>
</dbReference>
<comment type="caution">
    <text evidence="2">The sequence shown here is derived from an EMBL/GenBank/DDBJ whole genome shotgun (WGS) entry which is preliminary data.</text>
</comment>
<dbReference type="PANTHER" id="PTHR23150">
    <property type="entry name" value="SULFATASE MODIFYING FACTOR 1, 2"/>
    <property type="match status" value="1"/>
</dbReference>
<dbReference type="GO" id="GO:0120147">
    <property type="term" value="F:formylglycine-generating oxidase activity"/>
    <property type="evidence" value="ECO:0007669"/>
    <property type="project" value="TreeGrafter"/>
</dbReference>
<organism evidence="2 3">
    <name type="scientific">Membranihabitans marinus</name>
    <dbReference type="NCBI Taxonomy" id="1227546"/>
    <lineage>
        <taxon>Bacteria</taxon>
        <taxon>Pseudomonadati</taxon>
        <taxon>Bacteroidota</taxon>
        <taxon>Saprospiria</taxon>
        <taxon>Saprospirales</taxon>
        <taxon>Saprospiraceae</taxon>
        <taxon>Membranihabitans</taxon>
    </lineage>
</organism>
<dbReference type="PANTHER" id="PTHR23150:SF19">
    <property type="entry name" value="FORMYLGLYCINE-GENERATING ENZYME"/>
    <property type="match status" value="1"/>
</dbReference>
<dbReference type="Proteomes" id="UP000753961">
    <property type="component" value="Unassembled WGS sequence"/>
</dbReference>
<name>A0A953L9P8_9BACT</name>
<accession>A0A953L9P8</accession>
<protein>
    <submittedName>
        <fullName evidence="2">Formylglycine-generating enzyme family protein</fullName>
    </submittedName>
</protein>